<reference evidence="1 2" key="1">
    <citation type="submission" date="2024-02" db="EMBL/GenBank/DDBJ databases">
        <authorList>
            <person name="Chen Y."/>
            <person name="Shah S."/>
            <person name="Dougan E. K."/>
            <person name="Thang M."/>
            <person name="Chan C."/>
        </authorList>
    </citation>
    <scope>NUCLEOTIDE SEQUENCE [LARGE SCALE GENOMIC DNA]</scope>
</reference>
<name>A0ABP0HW28_9DINO</name>
<dbReference type="Proteomes" id="UP001642484">
    <property type="component" value="Unassembled WGS sequence"/>
</dbReference>
<evidence type="ECO:0000313" key="2">
    <source>
        <dbReference type="Proteomes" id="UP001642484"/>
    </source>
</evidence>
<organism evidence="1 2">
    <name type="scientific">Durusdinium trenchii</name>
    <dbReference type="NCBI Taxonomy" id="1381693"/>
    <lineage>
        <taxon>Eukaryota</taxon>
        <taxon>Sar</taxon>
        <taxon>Alveolata</taxon>
        <taxon>Dinophyceae</taxon>
        <taxon>Suessiales</taxon>
        <taxon>Symbiodiniaceae</taxon>
        <taxon>Durusdinium</taxon>
    </lineage>
</organism>
<dbReference type="Gene3D" id="3.50.4.10">
    <property type="entry name" value="Hepatocyte Growth Factor"/>
    <property type="match status" value="1"/>
</dbReference>
<sequence>MMNHSDLEELLEETEQPQRKWSFPTRVLVILGVVGLASLGVLSFRGKGLRSKSGEFVGLQEVDVDDDVDDGDEEVTTCFVQGMYYANPVKLPGTERTVEMSAESCQQRCQVVDFCAHFTFWPDGGCLLTGEESTPKTAPAKYADLMYGPKYCQPAIDAAKVQIDHAAQVADEVAAAGGSGLQPIAEAGASGLQPIADAGASGLQPIADAGASGLQAMSEGTSGLQQATLGTSLDDTPEMQEKIAKTAGEITEMIPGVNGTSCSKYPACVAAGMLGECCPNAQSVKLGCCNGFPEAAPVLKITAGAECSAFPACVALNMTGACCPTATGLQLGCCSQI</sequence>
<comment type="caution">
    <text evidence="1">The sequence shown here is derived from an EMBL/GenBank/DDBJ whole genome shotgun (WGS) entry which is preliminary data.</text>
</comment>
<dbReference type="PROSITE" id="PS50948">
    <property type="entry name" value="PAN"/>
    <property type="match status" value="1"/>
</dbReference>
<proteinExistence type="predicted"/>
<gene>
    <name evidence="1" type="ORF">CCMP2556_LOCUS3460</name>
</gene>
<dbReference type="InterPro" id="IPR003609">
    <property type="entry name" value="Pan_app"/>
</dbReference>
<dbReference type="EMBL" id="CAXAMN010001359">
    <property type="protein sequence ID" value="CAK8993982.1"/>
    <property type="molecule type" value="Genomic_DNA"/>
</dbReference>
<evidence type="ECO:0000313" key="1">
    <source>
        <dbReference type="EMBL" id="CAK8993982.1"/>
    </source>
</evidence>
<protein>
    <submittedName>
        <fullName evidence="1">Uncharacterized protein</fullName>
    </submittedName>
</protein>
<keyword evidence="2" id="KW-1185">Reference proteome</keyword>
<accession>A0ABP0HW28</accession>
<dbReference type="SUPFAM" id="SSF57414">
    <property type="entry name" value="Hairpin loop containing domain-like"/>
    <property type="match status" value="1"/>
</dbReference>
<dbReference type="Pfam" id="PF00024">
    <property type="entry name" value="PAN_1"/>
    <property type="match status" value="1"/>
</dbReference>